<dbReference type="EMBL" id="JAAAHY010001048">
    <property type="protein sequence ID" value="KAF9953366.1"/>
    <property type="molecule type" value="Genomic_DNA"/>
</dbReference>
<dbReference type="SUPFAM" id="SSF50978">
    <property type="entry name" value="WD40 repeat-like"/>
    <property type="match status" value="1"/>
</dbReference>
<evidence type="ECO:0000313" key="5">
    <source>
        <dbReference type="Proteomes" id="UP000738359"/>
    </source>
</evidence>
<dbReference type="InterPro" id="IPR019775">
    <property type="entry name" value="WD40_repeat_CS"/>
</dbReference>
<gene>
    <name evidence="4" type="ORF">BGZ70_000278</name>
</gene>
<dbReference type="Pfam" id="PF00400">
    <property type="entry name" value="WD40"/>
    <property type="match status" value="3"/>
</dbReference>
<dbReference type="PANTHER" id="PTHR44129">
    <property type="entry name" value="WD REPEAT-CONTAINING PROTEIN POP1"/>
    <property type="match status" value="1"/>
</dbReference>
<dbReference type="InterPro" id="IPR050349">
    <property type="entry name" value="WD_LIS1/nudF_dynein_reg"/>
</dbReference>
<feature type="non-terminal residue" evidence="4">
    <location>
        <position position="1"/>
    </location>
</feature>
<evidence type="ECO:0000313" key="4">
    <source>
        <dbReference type="EMBL" id="KAF9953366.1"/>
    </source>
</evidence>
<dbReference type="AlphaFoldDB" id="A0A9P6J025"/>
<feature type="repeat" description="WD" evidence="3">
    <location>
        <begin position="80"/>
        <end position="121"/>
    </location>
</feature>
<dbReference type="PROSITE" id="PS50294">
    <property type="entry name" value="WD_REPEATS_REGION"/>
    <property type="match status" value="3"/>
</dbReference>
<keyword evidence="1 3" id="KW-0853">WD repeat</keyword>
<dbReference type="InterPro" id="IPR015943">
    <property type="entry name" value="WD40/YVTN_repeat-like_dom_sf"/>
</dbReference>
<dbReference type="InterPro" id="IPR020472">
    <property type="entry name" value="WD40_PAC1"/>
</dbReference>
<keyword evidence="5" id="KW-1185">Reference proteome</keyword>
<dbReference type="PROSITE" id="PS00678">
    <property type="entry name" value="WD_REPEATS_1"/>
    <property type="match status" value="2"/>
</dbReference>
<evidence type="ECO:0000256" key="3">
    <source>
        <dbReference type="PROSITE-ProRule" id="PRU00221"/>
    </source>
</evidence>
<accession>A0A9P6J025</accession>
<proteinExistence type="predicted"/>
<feature type="repeat" description="WD" evidence="3">
    <location>
        <begin position="38"/>
        <end position="79"/>
    </location>
</feature>
<dbReference type="Proteomes" id="UP000738359">
    <property type="component" value="Unassembled WGS sequence"/>
</dbReference>
<protein>
    <recommendedName>
        <fullName evidence="6">WD40 repeat-like protein</fullName>
    </recommendedName>
</protein>
<reference evidence="4" key="1">
    <citation type="journal article" date="2020" name="Fungal Divers.">
        <title>Resolving the Mortierellaceae phylogeny through synthesis of multi-gene phylogenetics and phylogenomics.</title>
        <authorList>
            <person name="Vandepol N."/>
            <person name="Liber J."/>
            <person name="Desiro A."/>
            <person name="Na H."/>
            <person name="Kennedy M."/>
            <person name="Barry K."/>
            <person name="Grigoriev I.V."/>
            <person name="Miller A.N."/>
            <person name="O'Donnell K."/>
            <person name="Stajich J.E."/>
            <person name="Bonito G."/>
        </authorList>
    </citation>
    <scope>NUCLEOTIDE SEQUENCE</scope>
    <source>
        <strain evidence="4">CK1249</strain>
    </source>
</reference>
<keyword evidence="2" id="KW-0677">Repeat</keyword>
<evidence type="ECO:0008006" key="6">
    <source>
        <dbReference type="Google" id="ProtNLM"/>
    </source>
</evidence>
<dbReference type="PROSITE" id="PS50082">
    <property type="entry name" value="WD_REPEATS_2"/>
    <property type="match status" value="3"/>
</dbReference>
<dbReference type="InterPro" id="IPR036322">
    <property type="entry name" value="WD40_repeat_dom_sf"/>
</dbReference>
<dbReference type="OrthoDB" id="2433381at2759"/>
<dbReference type="Gene3D" id="2.130.10.10">
    <property type="entry name" value="YVTN repeat-like/Quinoprotein amine dehydrogenase"/>
    <property type="match status" value="2"/>
</dbReference>
<feature type="repeat" description="WD" evidence="3">
    <location>
        <begin position="122"/>
        <end position="163"/>
    </location>
</feature>
<sequence length="307" mass="32829">RGVLPKRTSAGLKQCGQDRADKTVQLWDAQTGAAGLILTGHTDGVLSVAYSPSGHQLASGSSDNAVRLWDAQTGAPLSVLEGHSNPVSSVAYSPSGHQIASSSSDKTVRIWDVESGACSLVLSGHTSEVCIVAYSRNGQRIVSCSTDDTVQIWDALSGDCLTTMHDFDVFLNGPAWRDTDAGTYIATGSSRGKVRLWRLIEREGKPLFNLQWSSPHDSLNVEGANIQNANGLDRMQIQLLKQRGNVGEPIPPTSIRTASKKLISMAAVVNRLSLALKAGAQDNVAEKAIEESKLENPQKDVTLLVEE</sequence>
<evidence type="ECO:0000256" key="2">
    <source>
        <dbReference type="ARBA" id="ARBA00022737"/>
    </source>
</evidence>
<name>A0A9P6J025_MORAP</name>
<dbReference type="CDD" id="cd00200">
    <property type="entry name" value="WD40"/>
    <property type="match status" value="1"/>
</dbReference>
<evidence type="ECO:0000256" key="1">
    <source>
        <dbReference type="ARBA" id="ARBA00022574"/>
    </source>
</evidence>
<dbReference type="SMART" id="SM00320">
    <property type="entry name" value="WD40"/>
    <property type="match status" value="4"/>
</dbReference>
<organism evidence="4 5">
    <name type="scientific">Mortierella alpina</name>
    <name type="common">Oleaginous fungus</name>
    <name type="synonym">Mortierella renispora</name>
    <dbReference type="NCBI Taxonomy" id="64518"/>
    <lineage>
        <taxon>Eukaryota</taxon>
        <taxon>Fungi</taxon>
        <taxon>Fungi incertae sedis</taxon>
        <taxon>Mucoromycota</taxon>
        <taxon>Mortierellomycotina</taxon>
        <taxon>Mortierellomycetes</taxon>
        <taxon>Mortierellales</taxon>
        <taxon>Mortierellaceae</taxon>
        <taxon>Mortierella</taxon>
    </lineage>
</organism>
<dbReference type="PRINTS" id="PR00320">
    <property type="entry name" value="GPROTEINBRPT"/>
</dbReference>
<dbReference type="InterPro" id="IPR001680">
    <property type="entry name" value="WD40_rpt"/>
</dbReference>
<comment type="caution">
    <text evidence="4">The sequence shown here is derived from an EMBL/GenBank/DDBJ whole genome shotgun (WGS) entry which is preliminary data.</text>
</comment>